<dbReference type="AlphaFoldDB" id="A0A1B7XAA6"/>
<reference evidence="2 3" key="1">
    <citation type="submission" date="2015-01" db="EMBL/GenBank/DDBJ databases">
        <title>Desulfovibrio sp. JC271 draft genome sequence.</title>
        <authorList>
            <person name="Shivani Y."/>
            <person name="Subhash Y."/>
            <person name="Sasikala C."/>
            <person name="Ramana C.V."/>
        </authorList>
    </citation>
    <scope>NUCLEOTIDE SEQUENCE [LARGE SCALE GENOMIC DNA]</scope>
    <source>
        <strain evidence="2 3">JC271</strain>
    </source>
</reference>
<dbReference type="Proteomes" id="UP000091979">
    <property type="component" value="Unassembled WGS sequence"/>
</dbReference>
<comment type="caution">
    <text evidence="2">The sequence shown here is derived from an EMBL/GenBank/DDBJ whole genome shotgun (WGS) entry which is preliminary data.</text>
</comment>
<name>A0A1B7XAA6_9BACT</name>
<dbReference type="EMBL" id="JXMS01000028">
    <property type="protein sequence ID" value="OBQ46220.1"/>
    <property type="molecule type" value="Genomic_DNA"/>
</dbReference>
<dbReference type="InterPro" id="IPR014976">
    <property type="entry name" value="AbpA_HamA_C"/>
</dbReference>
<dbReference type="Pfam" id="PF08878">
    <property type="entry name" value="HamA"/>
    <property type="match status" value="1"/>
</dbReference>
<evidence type="ECO:0000313" key="2">
    <source>
        <dbReference type="EMBL" id="OBQ46220.1"/>
    </source>
</evidence>
<dbReference type="OrthoDB" id="4964195at2"/>
<accession>A0A1B7XAA6</accession>
<protein>
    <recommendedName>
        <fullName evidence="1">Anti-bacteriophage protein A/HamA C-terminal domain-containing protein</fullName>
    </recommendedName>
</protein>
<dbReference type="STRING" id="1560234.SP90_13560"/>
<evidence type="ECO:0000259" key="1">
    <source>
        <dbReference type="Pfam" id="PF08878"/>
    </source>
</evidence>
<feature type="domain" description="Anti-bacteriophage protein A/HamA C-terminal" evidence="1">
    <location>
        <begin position="32"/>
        <end position="286"/>
    </location>
</feature>
<organism evidence="2 3">
    <name type="scientific">Halodesulfovibrio spirochaetisodalis</name>
    <dbReference type="NCBI Taxonomy" id="1560234"/>
    <lineage>
        <taxon>Bacteria</taxon>
        <taxon>Pseudomonadati</taxon>
        <taxon>Thermodesulfobacteriota</taxon>
        <taxon>Desulfovibrionia</taxon>
        <taxon>Desulfovibrionales</taxon>
        <taxon>Desulfovibrionaceae</taxon>
        <taxon>Halodesulfovibrio</taxon>
    </lineage>
</organism>
<proteinExistence type="predicted"/>
<evidence type="ECO:0000313" key="3">
    <source>
        <dbReference type="Proteomes" id="UP000091979"/>
    </source>
</evidence>
<sequence length="295" mass="33241">MTKLKTQLENAAEIKATLQRLNIRHTIDDVDVECCVVYLPCSNGVCDTALLFEIIKNGLLTNFALSYSEIQKKLAFAPDDAVEALLNKSIRKLSKKTAHGELGELLLFTILDVYLTAPKILSKISLKTSPRMPVFGADAVHAQYIDGNLRLYLGESKLYKNFNSAKTKALKSIQTSFDQYGQDFDLIESYMDFPEMTPQGQHELIKLLNPFTRDAVFSPDMLYTPCFIGFEDPKLFANNNNYINRYKIVAKSHLDSFYNSAQRVGVSPHKTALLILPFSSIKELVLGFVDYMEIA</sequence>
<dbReference type="PATRIC" id="fig|1560234.3.peg.1826"/>
<gene>
    <name evidence="2" type="ORF">SP90_13560</name>
</gene>
<keyword evidence="3" id="KW-1185">Reference proteome</keyword>
<dbReference type="RefSeq" id="WP_066857329.1">
    <property type="nucleotide sequence ID" value="NZ_JXMS01000028.1"/>
</dbReference>